<protein>
    <submittedName>
        <fullName evidence="1">961_t:CDS:1</fullName>
    </submittedName>
</protein>
<evidence type="ECO:0000313" key="1">
    <source>
        <dbReference type="EMBL" id="CAG8687545.1"/>
    </source>
</evidence>
<feature type="non-terminal residue" evidence="1">
    <location>
        <position position="1"/>
    </location>
</feature>
<dbReference type="Proteomes" id="UP000789396">
    <property type="component" value="Unassembled WGS sequence"/>
</dbReference>
<accession>A0A9N9EPF4</accession>
<dbReference type="EMBL" id="CAJVPZ010018400">
    <property type="protein sequence ID" value="CAG8687545.1"/>
    <property type="molecule type" value="Genomic_DNA"/>
</dbReference>
<organism evidence="1 2">
    <name type="scientific">Racocetra fulgida</name>
    <dbReference type="NCBI Taxonomy" id="60492"/>
    <lineage>
        <taxon>Eukaryota</taxon>
        <taxon>Fungi</taxon>
        <taxon>Fungi incertae sedis</taxon>
        <taxon>Mucoromycota</taxon>
        <taxon>Glomeromycotina</taxon>
        <taxon>Glomeromycetes</taxon>
        <taxon>Diversisporales</taxon>
        <taxon>Gigasporaceae</taxon>
        <taxon>Racocetra</taxon>
    </lineage>
</organism>
<sequence>DVLEDTLEDVLENKSTIIFDSSSSSETEFAQFWSVYSSSLGSKCEAALLI</sequence>
<reference evidence="1" key="1">
    <citation type="submission" date="2021-06" db="EMBL/GenBank/DDBJ databases">
        <authorList>
            <person name="Kallberg Y."/>
            <person name="Tangrot J."/>
            <person name="Rosling A."/>
        </authorList>
    </citation>
    <scope>NUCLEOTIDE SEQUENCE</scope>
    <source>
        <strain evidence="1">IN212</strain>
    </source>
</reference>
<dbReference type="AlphaFoldDB" id="A0A9N9EPF4"/>
<evidence type="ECO:0000313" key="2">
    <source>
        <dbReference type="Proteomes" id="UP000789396"/>
    </source>
</evidence>
<keyword evidence="2" id="KW-1185">Reference proteome</keyword>
<proteinExistence type="predicted"/>
<name>A0A9N9EPF4_9GLOM</name>
<comment type="caution">
    <text evidence="1">The sequence shown here is derived from an EMBL/GenBank/DDBJ whole genome shotgun (WGS) entry which is preliminary data.</text>
</comment>
<gene>
    <name evidence="1" type="ORF">RFULGI_LOCUS9843</name>
</gene>
<feature type="non-terminal residue" evidence="1">
    <location>
        <position position="50"/>
    </location>
</feature>